<evidence type="ECO:0000313" key="2">
    <source>
        <dbReference type="EMBL" id="MCP1375386.1"/>
    </source>
</evidence>
<protein>
    <submittedName>
        <fullName evidence="2">HI1506-related protein</fullName>
    </submittedName>
</protein>
<reference evidence="2 3" key="1">
    <citation type="submission" date="2022-06" db="EMBL/GenBank/DDBJ databases">
        <title>Dyella sp. Sa strain:Sa Genome sequencing.</title>
        <authorList>
            <person name="Park S."/>
        </authorList>
    </citation>
    <scope>NUCLEOTIDE SEQUENCE [LARGE SCALE GENOMIC DNA]</scope>
    <source>
        <strain evidence="2 3">Sa</strain>
    </source>
</reference>
<evidence type="ECO:0000259" key="1">
    <source>
        <dbReference type="Pfam" id="PF17891"/>
    </source>
</evidence>
<feature type="domain" description="Mu-like prophage FluMu N-terminal" evidence="1">
    <location>
        <begin position="27"/>
        <end position="72"/>
    </location>
</feature>
<comment type="caution">
    <text evidence="2">The sequence shown here is derived from an EMBL/GenBank/DDBJ whole genome shotgun (WGS) entry which is preliminary data.</text>
</comment>
<sequence length="101" mass="10254">MATNTPPAAQKAAQAAKAEVKTIKALVVKSVAKTFRRIGLAFTNEATHLDPSLLSADQVAALKAEPNLVVTEAKVTVAAPADKPATPVVTPITAPAADAAE</sequence>
<dbReference type="InterPro" id="IPR041227">
    <property type="entry name" value="FluMu_N"/>
</dbReference>
<proteinExistence type="predicted"/>
<dbReference type="Pfam" id="PF17891">
    <property type="entry name" value="FluMu_N"/>
    <property type="match status" value="1"/>
</dbReference>
<dbReference type="EMBL" id="JAMZEK010000003">
    <property type="protein sequence ID" value="MCP1375386.1"/>
    <property type="molecule type" value="Genomic_DNA"/>
</dbReference>
<gene>
    <name evidence="2" type="ORF">NC595_15150</name>
</gene>
<accession>A0ABT1FDD7</accession>
<dbReference type="RefSeq" id="WP_253567844.1">
    <property type="nucleotide sequence ID" value="NZ_JAMZEK010000003.1"/>
</dbReference>
<name>A0ABT1FDD7_9GAMM</name>
<keyword evidence="3" id="KW-1185">Reference proteome</keyword>
<dbReference type="Proteomes" id="UP001204615">
    <property type="component" value="Unassembled WGS sequence"/>
</dbReference>
<evidence type="ECO:0000313" key="3">
    <source>
        <dbReference type="Proteomes" id="UP001204615"/>
    </source>
</evidence>
<dbReference type="SUPFAM" id="SSF160059">
    <property type="entry name" value="PriA/YqbF domain"/>
    <property type="match status" value="1"/>
</dbReference>
<dbReference type="Gene3D" id="3.40.5.80">
    <property type="match status" value="1"/>
</dbReference>
<organism evidence="2 3">
    <name type="scientific">Dyella lutea</name>
    <dbReference type="NCBI Taxonomy" id="2950441"/>
    <lineage>
        <taxon>Bacteria</taxon>
        <taxon>Pseudomonadati</taxon>
        <taxon>Pseudomonadota</taxon>
        <taxon>Gammaproteobacteria</taxon>
        <taxon>Lysobacterales</taxon>
        <taxon>Rhodanobacteraceae</taxon>
        <taxon>Dyella</taxon>
    </lineage>
</organism>